<proteinExistence type="predicted"/>
<name>A0A495J5T3_9SPHI</name>
<sequence>MSTLRTTFGNPFPNLITAASYDPFYLTVSLDSITEAEYLANDFSKITVENYKTLALVRHELTHWIDHVGTLWGQKNIVLLLNAMNAWANGDEKELWRIKTLDLSLSTDLLADYYDETYFDHKGSFKDLWRYEITCGARYGLDGSLLPDRPLLFTKFYTSKGKPITRVPVSVASILETNATFEEFAVKAAFVGLIQEPFAQAIEKQGLNREFEKLLYQTGLTVYSVVAHLTATPNHITDIFRTYQISSSLGTLLLNTPSSVLAKQRYDGGNGVAWDARATAMVKNGDIGFSYFNMMTNLVKTYGKDAYSVANVLAASGLPDQGKLELEVLSEMAMNLHELKAGPFTLFGTYLLNMGMEIYAKRGIDGKKAAIDQWLVEKQYFPDFTFQDTLIDTDGVDFKTALTKVSTTGMMSLEERWTLFGYYEQKMGDFVKICGV</sequence>
<evidence type="ECO:0000313" key="2">
    <source>
        <dbReference type="Proteomes" id="UP000268007"/>
    </source>
</evidence>
<dbReference type="OrthoDB" id="1363190at2"/>
<gene>
    <name evidence="1" type="ORF">BDD43_4340</name>
</gene>
<accession>A0A495J5T3</accession>
<comment type="caution">
    <text evidence="1">The sequence shown here is derived from an EMBL/GenBank/DDBJ whole genome shotgun (WGS) entry which is preliminary data.</text>
</comment>
<dbReference type="EMBL" id="RBKU01000001">
    <property type="protein sequence ID" value="RKR84113.1"/>
    <property type="molecule type" value="Genomic_DNA"/>
</dbReference>
<protein>
    <submittedName>
        <fullName evidence="1">Uncharacterized protein</fullName>
    </submittedName>
</protein>
<keyword evidence="2" id="KW-1185">Reference proteome</keyword>
<organism evidence="1 2">
    <name type="scientific">Mucilaginibacter gracilis</name>
    <dbReference type="NCBI Taxonomy" id="423350"/>
    <lineage>
        <taxon>Bacteria</taxon>
        <taxon>Pseudomonadati</taxon>
        <taxon>Bacteroidota</taxon>
        <taxon>Sphingobacteriia</taxon>
        <taxon>Sphingobacteriales</taxon>
        <taxon>Sphingobacteriaceae</taxon>
        <taxon>Mucilaginibacter</taxon>
    </lineage>
</organism>
<dbReference type="AlphaFoldDB" id="A0A495J5T3"/>
<reference evidence="1 2" key="1">
    <citation type="submission" date="2018-10" db="EMBL/GenBank/DDBJ databases">
        <title>Genomic Encyclopedia of Archaeal and Bacterial Type Strains, Phase II (KMG-II): from individual species to whole genera.</title>
        <authorList>
            <person name="Goeker M."/>
        </authorList>
    </citation>
    <scope>NUCLEOTIDE SEQUENCE [LARGE SCALE GENOMIC DNA]</scope>
    <source>
        <strain evidence="1 2">DSM 18602</strain>
    </source>
</reference>
<dbReference type="RefSeq" id="WP_121199535.1">
    <property type="nucleotide sequence ID" value="NZ_RBKU01000001.1"/>
</dbReference>
<dbReference type="Proteomes" id="UP000268007">
    <property type="component" value="Unassembled WGS sequence"/>
</dbReference>
<evidence type="ECO:0000313" key="1">
    <source>
        <dbReference type="EMBL" id="RKR84113.1"/>
    </source>
</evidence>